<gene>
    <name evidence="3" type="ORF">Val02_10110</name>
</gene>
<organism evidence="3 4">
    <name type="scientific">Virgisporangium aliadipatigenens</name>
    <dbReference type="NCBI Taxonomy" id="741659"/>
    <lineage>
        <taxon>Bacteria</taxon>
        <taxon>Bacillati</taxon>
        <taxon>Actinomycetota</taxon>
        <taxon>Actinomycetes</taxon>
        <taxon>Micromonosporales</taxon>
        <taxon>Micromonosporaceae</taxon>
        <taxon>Virgisporangium</taxon>
    </lineage>
</organism>
<dbReference type="InterPro" id="IPR029069">
    <property type="entry name" value="HotDog_dom_sf"/>
</dbReference>
<dbReference type="Pfam" id="PF01575">
    <property type="entry name" value="MaoC_dehydratas"/>
    <property type="match status" value="1"/>
</dbReference>
<dbReference type="Gene3D" id="3.10.129.10">
    <property type="entry name" value="Hotdog Thioesterase"/>
    <property type="match status" value="1"/>
</dbReference>
<dbReference type="SUPFAM" id="SSF54637">
    <property type="entry name" value="Thioesterase/thiol ester dehydrase-isomerase"/>
    <property type="match status" value="1"/>
</dbReference>
<keyword evidence="4" id="KW-1185">Reference proteome</keyword>
<dbReference type="CDD" id="cd03454">
    <property type="entry name" value="YdeM"/>
    <property type="match status" value="1"/>
</dbReference>
<dbReference type="RefSeq" id="WP_203897701.1">
    <property type="nucleotide sequence ID" value="NZ_BOPF01000003.1"/>
</dbReference>
<dbReference type="PANTHER" id="PTHR43664">
    <property type="entry name" value="MONOAMINE OXIDASE-RELATED"/>
    <property type="match status" value="1"/>
</dbReference>
<dbReference type="AlphaFoldDB" id="A0A8J4DMT8"/>
<dbReference type="InterPro" id="IPR052342">
    <property type="entry name" value="MCH/BMMD"/>
</dbReference>
<feature type="domain" description="MaoC-like" evidence="2">
    <location>
        <begin position="10"/>
        <end position="114"/>
    </location>
</feature>
<name>A0A8J4DMT8_9ACTN</name>
<proteinExistence type="inferred from homology"/>
<evidence type="ECO:0000256" key="1">
    <source>
        <dbReference type="ARBA" id="ARBA00005254"/>
    </source>
</evidence>
<dbReference type="PANTHER" id="PTHR43664:SF1">
    <property type="entry name" value="BETA-METHYLMALYL-COA DEHYDRATASE"/>
    <property type="match status" value="1"/>
</dbReference>
<dbReference type="InterPro" id="IPR002539">
    <property type="entry name" value="MaoC-like_dom"/>
</dbReference>
<evidence type="ECO:0000259" key="2">
    <source>
        <dbReference type="Pfam" id="PF01575"/>
    </source>
</evidence>
<comment type="caution">
    <text evidence="3">The sequence shown here is derived from an EMBL/GenBank/DDBJ whole genome shotgun (WGS) entry which is preliminary data.</text>
</comment>
<evidence type="ECO:0000313" key="3">
    <source>
        <dbReference type="EMBL" id="GIJ44125.1"/>
    </source>
</evidence>
<accession>A0A8J4DMT8</accession>
<protein>
    <submittedName>
        <fullName evidence="3">Dehydratase</fullName>
    </submittedName>
</protein>
<reference evidence="3" key="1">
    <citation type="submission" date="2021-01" db="EMBL/GenBank/DDBJ databases">
        <title>Whole genome shotgun sequence of Virgisporangium aliadipatigenens NBRC 105644.</title>
        <authorList>
            <person name="Komaki H."/>
            <person name="Tamura T."/>
        </authorList>
    </citation>
    <scope>NUCLEOTIDE SEQUENCE</scope>
    <source>
        <strain evidence="3">NBRC 105644</strain>
    </source>
</reference>
<comment type="similarity">
    <text evidence="1">Belongs to the enoyl-CoA hydratase/isomerase family.</text>
</comment>
<dbReference type="EMBL" id="BOPF01000003">
    <property type="protein sequence ID" value="GIJ44125.1"/>
    <property type="molecule type" value="Genomic_DNA"/>
</dbReference>
<evidence type="ECO:0000313" key="4">
    <source>
        <dbReference type="Proteomes" id="UP000619260"/>
    </source>
</evidence>
<dbReference type="Proteomes" id="UP000619260">
    <property type="component" value="Unassembled WGS sequence"/>
</dbReference>
<sequence>MTRYWEDFTVGESFDLGSLTVDGDEMLAFARRFDPQPFHVDEELAKETPFGGLIASGWFTASLFMRLYVDAVLADSTSQGSPGLSELRWLSPVRAGDVLDGRLTVLESTPSRTKPTRGTVVLRGELTRAGQPVLSTTFRGLFGRRPR</sequence>